<evidence type="ECO:0000313" key="3">
    <source>
        <dbReference type="Proteomes" id="UP000727456"/>
    </source>
</evidence>
<dbReference type="InterPro" id="IPR011604">
    <property type="entry name" value="PDDEXK-like_dom_sf"/>
</dbReference>
<sequence>MSRAPTFSAAPKGARLATSLIAAQLELRAPTKNRSVSVRSGRENYDFAYASLNSIIEQVLRPVLPAHGLWFLQYTQHGDGGHAMVTEIIHTSGEIRLCPVAMPDLPSNPHEAGSLISYFKRYALCAAFELVAEDDDDAQLFNQIHGLITEQQVQELEALVESPAELERLCRYTKVASLDALPAARFAVLAPLFRSGAPRDGKADRTALARMVCPALRQGDGISRRRHHRPHQDRLGRIPSQLCRQLVADGSRALLRRAFNRPPCDGATKPRPRLGMPIAPIAVSRLREVGFVDHPSLPFSGASPDGLVGDDGLVEIKCPNTATHIATLLGQSLPGKYVAQIQWQLACTGRAWCDFVSYDPKLPEGARLFVVRVHRDEPRIAELTAKVAVFLAEIEGTLGRINEISGMLLQCGEAA</sequence>
<dbReference type="CDD" id="cd22343">
    <property type="entry name" value="PDDEXK_lambda_exonuclease-like"/>
    <property type="match status" value="1"/>
</dbReference>
<dbReference type="RefSeq" id="WP_208408759.1">
    <property type="nucleotide sequence ID" value="NZ_JAAOZC010000011.1"/>
</dbReference>
<dbReference type="Gene3D" id="3.90.320.10">
    <property type="match status" value="1"/>
</dbReference>
<keyword evidence="3" id="KW-1185">Reference proteome</keyword>
<dbReference type="EMBL" id="JAAOZC010000011">
    <property type="protein sequence ID" value="NIJ09429.1"/>
    <property type="molecule type" value="Genomic_DNA"/>
</dbReference>
<reference evidence="2 3" key="1">
    <citation type="submission" date="2020-03" db="EMBL/GenBank/DDBJ databases">
        <title>Genomic Encyclopedia of Type Strains, Phase III (KMG-III): the genomes of soil and plant-associated and newly described type strains.</title>
        <authorList>
            <person name="Whitman W."/>
        </authorList>
    </citation>
    <scope>NUCLEOTIDE SEQUENCE [LARGE SCALE GENOMIC DNA]</scope>
    <source>
        <strain evidence="2 3">CECT 8804</strain>
    </source>
</reference>
<dbReference type="InterPro" id="IPR007499">
    <property type="entry name" value="ERF_bacteria_virus"/>
</dbReference>
<protein>
    <recommendedName>
        <fullName evidence="1">YqaJ viral recombinase domain-containing protein</fullName>
    </recommendedName>
</protein>
<evidence type="ECO:0000259" key="1">
    <source>
        <dbReference type="Pfam" id="PF09588"/>
    </source>
</evidence>
<evidence type="ECO:0000313" key="2">
    <source>
        <dbReference type="EMBL" id="NIJ09429.1"/>
    </source>
</evidence>
<comment type="caution">
    <text evidence="2">The sequence shown here is derived from an EMBL/GenBank/DDBJ whole genome shotgun (WGS) entry which is preliminary data.</text>
</comment>
<dbReference type="Pfam" id="PF04404">
    <property type="entry name" value="ERF"/>
    <property type="match status" value="1"/>
</dbReference>
<dbReference type="Proteomes" id="UP000727456">
    <property type="component" value="Unassembled WGS sequence"/>
</dbReference>
<dbReference type="PANTHER" id="PTHR46609">
    <property type="entry name" value="EXONUCLEASE, PHAGE-TYPE/RECB, C-TERMINAL DOMAIN-CONTAINING PROTEIN"/>
    <property type="match status" value="1"/>
</dbReference>
<accession>A0ABX0TV74</accession>
<name>A0ABX0TV74_9SPHN</name>
<dbReference type="InterPro" id="IPR019080">
    <property type="entry name" value="YqaJ_viral_recombinase"/>
</dbReference>
<dbReference type="PANTHER" id="PTHR46609:SF6">
    <property type="entry name" value="EXONUCLEASE, PHAGE-TYPE_RECB, C-TERMINAL DOMAIN-CONTAINING PROTEIN-RELATED"/>
    <property type="match status" value="1"/>
</dbReference>
<feature type="domain" description="YqaJ viral recombinase" evidence="1">
    <location>
        <begin position="287"/>
        <end position="350"/>
    </location>
</feature>
<dbReference type="InterPro" id="IPR011335">
    <property type="entry name" value="Restrct_endonuc-II-like"/>
</dbReference>
<gene>
    <name evidence="2" type="ORF">FHS31_003061</name>
</gene>
<dbReference type="Pfam" id="PF09588">
    <property type="entry name" value="YqaJ"/>
    <property type="match status" value="1"/>
</dbReference>
<dbReference type="InterPro" id="IPR051703">
    <property type="entry name" value="NF-kappa-B_Signaling_Reg"/>
</dbReference>
<dbReference type="SUPFAM" id="SSF52980">
    <property type="entry name" value="Restriction endonuclease-like"/>
    <property type="match status" value="1"/>
</dbReference>
<organism evidence="2 3">
    <name type="scientific">Sphingomonas vulcanisoli</name>
    <dbReference type="NCBI Taxonomy" id="1658060"/>
    <lineage>
        <taxon>Bacteria</taxon>
        <taxon>Pseudomonadati</taxon>
        <taxon>Pseudomonadota</taxon>
        <taxon>Alphaproteobacteria</taxon>
        <taxon>Sphingomonadales</taxon>
        <taxon>Sphingomonadaceae</taxon>
        <taxon>Sphingomonas</taxon>
    </lineage>
</organism>
<proteinExistence type="predicted"/>